<dbReference type="Gene3D" id="6.10.340.10">
    <property type="match status" value="1"/>
</dbReference>
<evidence type="ECO:0000313" key="5">
    <source>
        <dbReference type="EMBL" id="SMQ64382.1"/>
    </source>
</evidence>
<dbReference type="PROSITE" id="PS50883">
    <property type="entry name" value="EAL"/>
    <property type="match status" value="1"/>
</dbReference>
<dbReference type="SUPFAM" id="SSF55073">
    <property type="entry name" value="Nucleotide cyclase"/>
    <property type="match status" value="1"/>
</dbReference>
<dbReference type="Gene3D" id="3.30.70.270">
    <property type="match status" value="1"/>
</dbReference>
<evidence type="ECO:0000313" key="6">
    <source>
        <dbReference type="Proteomes" id="UP000194420"/>
    </source>
</evidence>
<feature type="domain" description="GGDEF" evidence="4">
    <location>
        <begin position="370"/>
        <end position="502"/>
    </location>
</feature>
<dbReference type="GO" id="GO:0007165">
    <property type="term" value="P:signal transduction"/>
    <property type="evidence" value="ECO:0007669"/>
    <property type="project" value="InterPro"/>
</dbReference>
<feature type="transmembrane region" description="Helical" evidence="1">
    <location>
        <begin position="20"/>
        <end position="43"/>
    </location>
</feature>
<keyword evidence="6" id="KW-1185">Reference proteome</keyword>
<dbReference type="NCBIfam" id="TIGR00254">
    <property type="entry name" value="GGDEF"/>
    <property type="match status" value="1"/>
</dbReference>
<dbReference type="SMART" id="SM00052">
    <property type="entry name" value="EAL"/>
    <property type="match status" value="1"/>
</dbReference>
<dbReference type="Pfam" id="PF00563">
    <property type="entry name" value="EAL"/>
    <property type="match status" value="1"/>
</dbReference>
<gene>
    <name evidence="5" type="ORF">SAMN06297468_1004</name>
</gene>
<dbReference type="OrthoDB" id="9814202at2"/>
<dbReference type="Proteomes" id="UP000194420">
    <property type="component" value="Unassembled WGS sequence"/>
</dbReference>
<dbReference type="PROSITE" id="PS50885">
    <property type="entry name" value="HAMP"/>
    <property type="match status" value="1"/>
</dbReference>
<keyword evidence="1" id="KW-0812">Transmembrane</keyword>
<dbReference type="SMART" id="SM00267">
    <property type="entry name" value="GGDEF"/>
    <property type="match status" value="1"/>
</dbReference>
<dbReference type="Pfam" id="PF05228">
    <property type="entry name" value="CHASE4"/>
    <property type="match status" value="1"/>
</dbReference>
<dbReference type="AlphaFoldDB" id="A0A1Y6EV64"/>
<dbReference type="EMBL" id="FXWG01000001">
    <property type="protein sequence ID" value="SMQ64382.1"/>
    <property type="molecule type" value="Genomic_DNA"/>
</dbReference>
<dbReference type="SMART" id="SM00304">
    <property type="entry name" value="HAMP"/>
    <property type="match status" value="1"/>
</dbReference>
<name>A0A1Y6EV64_9SPHN</name>
<keyword evidence="1" id="KW-1133">Transmembrane helix</keyword>
<dbReference type="SUPFAM" id="SSF141868">
    <property type="entry name" value="EAL domain-like"/>
    <property type="match status" value="1"/>
</dbReference>
<feature type="domain" description="HAMP" evidence="3">
    <location>
        <begin position="284"/>
        <end position="335"/>
    </location>
</feature>
<dbReference type="InterPro" id="IPR003660">
    <property type="entry name" value="HAMP_dom"/>
</dbReference>
<sequence length="769" mass="83667">MTEGPLSFDALRFGSLKLRIAVLYAGLFALVLAVVVIIAGNGLSRFGENSAARDMASNARVFDEIIELRARQMRGAADVLARDFGFREAAATRDAPTIDSALESLQMRSRTDAAFVLELDGSLLAEGGAAVKSPEALWYALDEGTQHGIIRLGDELALAAAAPIEAPDLIGWLVLAQPLDATEMERLTHLAAIDIDAEVALKGNLPQGLTTTAEGKVFEHETTERFLYQVSELPTLEDGLEPRLILRHSLTATLAQYSSLNYLLAVLAFCGIAAVIGLSWRVARTVTGPLQKLDEATRLLGEGKEVTLKVDTHDEIGRLASSFNAMANAIEEREREIIHVGLHDGLTGLPNRKLFIEQLNLKASRLAEGEQMMVIYADLDDFKVVNDTLGHPSGDALLREVANNLRNQLPDALVARLGGDEFAIKITLDNAKESPAAVAERVQACFERTVMIDGQQAECSASLGIAIAPGDGSEGVTLMKNADLALYRAKSEGKSTYQFFEPELDAQARLRRQTELDLRTALRDGHFELNFQPLYSLAEEKMTGFEALIRWNHPERGRVSPAEFIPLAEETGLIVPIGDWVVREACRQAALWPEDISVAVNISPKQFGSPGLANTILQALSGSGLEPKRLELEITESIFIADVERTLSTLYSLRNLGVRIALDDFGTGYSSLSYLRSFPFDKVKIDRSFVEDLANGGNAHAVIRAITTLADALGMDTLAEGVEVHEQLDVLRREGCNYIQGFLFSKPVAGDQVFDVLGIGHGGERIRVA</sequence>
<dbReference type="InterPro" id="IPR043128">
    <property type="entry name" value="Rev_trsase/Diguanyl_cyclase"/>
</dbReference>
<dbReference type="InterPro" id="IPR001633">
    <property type="entry name" value="EAL_dom"/>
</dbReference>
<dbReference type="Pfam" id="PF00990">
    <property type="entry name" value="GGDEF"/>
    <property type="match status" value="1"/>
</dbReference>
<dbReference type="Gene3D" id="3.20.20.450">
    <property type="entry name" value="EAL domain"/>
    <property type="match status" value="1"/>
</dbReference>
<evidence type="ECO:0000259" key="4">
    <source>
        <dbReference type="PROSITE" id="PS50887"/>
    </source>
</evidence>
<dbReference type="SUPFAM" id="SSF158472">
    <property type="entry name" value="HAMP domain-like"/>
    <property type="match status" value="1"/>
</dbReference>
<dbReference type="CDD" id="cd01949">
    <property type="entry name" value="GGDEF"/>
    <property type="match status" value="1"/>
</dbReference>
<reference evidence="6" key="1">
    <citation type="submission" date="2017-04" db="EMBL/GenBank/DDBJ databases">
        <authorList>
            <person name="Varghese N."/>
            <person name="Submissions S."/>
        </authorList>
    </citation>
    <scope>NUCLEOTIDE SEQUENCE [LARGE SCALE GENOMIC DNA]</scope>
</reference>
<organism evidence="5 6">
    <name type="scientific">Altererythrobacter xiamenensis</name>
    <dbReference type="NCBI Taxonomy" id="1316679"/>
    <lineage>
        <taxon>Bacteria</taxon>
        <taxon>Pseudomonadati</taxon>
        <taxon>Pseudomonadota</taxon>
        <taxon>Alphaproteobacteria</taxon>
        <taxon>Sphingomonadales</taxon>
        <taxon>Erythrobacteraceae</taxon>
        <taxon>Altererythrobacter</taxon>
    </lineage>
</organism>
<keyword evidence="1" id="KW-0472">Membrane</keyword>
<dbReference type="PANTHER" id="PTHR44757:SF2">
    <property type="entry name" value="BIOFILM ARCHITECTURE MAINTENANCE PROTEIN MBAA"/>
    <property type="match status" value="1"/>
</dbReference>
<protein>
    <submittedName>
        <fullName evidence="5">Diguanylate cyclase (GGDEF) domain-containing protein</fullName>
    </submittedName>
</protein>
<feature type="transmembrane region" description="Helical" evidence="1">
    <location>
        <begin position="260"/>
        <end position="280"/>
    </location>
</feature>
<evidence type="ECO:0000259" key="3">
    <source>
        <dbReference type="PROSITE" id="PS50885"/>
    </source>
</evidence>
<dbReference type="CDD" id="cd06225">
    <property type="entry name" value="HAMP"/>
    <property type="match status" value="1"/>
</dbReference>
<dbReference type="InterPro" id="IPR052155">
    <property type="entry name" value="Biofilm_reg_signaling"/>
</dbReference>
<dbReference type="RefSeq" id="WP_086436857.1">
    <property type="nucleotide sequence ID" value="NZ_FXWG01000001.1"/>
</dbReference>
<dbReference type="InterPro" id="IPR035919">
    <property type="entry name" value="EAL_sf"/>
</dbReference>
<dbReference type="PROSITE" id="PS50887">
    <property type="entry name" value="GGDEF"/>
    <property type="match status" value="1"/>
</dbReference>
<dbReference type="Pfam" id="PF00672">
    <property type="entry name" value="HAMP"/>
    <property type="match status" value="1"/>
</dbReference>
<dbReference type="GO" id="GO:0016020">
    <property type="term" value="C:membrane"/>
    <property type="evidence" value="ECO:0007669"/>
    <property type="project" value="InterPro"/>
</dbReference>
<evidence type="ECO:0000259" key="2">
    <source>
        <dbReference type="PROSITE" id="PS50883"/>
    </source>
</evidence>
<accession>A0A1Y6EV64</accession>
<dbReference type="CDD" id="cd01948">
    <property type="entry name" value="EAL"/>
    <property type="match status" value="1"/>
</dbReference>
<dbReference type="InterPro" id="IPR029787">
    <property type="entry name" value="Nucleotide_cyclase"/>
</dbReference>
<proteinExistence type="predicted"/>
<feature type="domain" description="EAL" evidence="2">
    <location>
        <begin position="511"/>
        <end position="761"/>
    </location>
</feature>
<dbReference type="InterPro" id="IPR000160">
    <property type="entry name" value="GGDEF_dom"/>
</dbReference>
<dbReference type="PANTHER" id="PTHR44757">
    <property type="entry name" value="DIGUANYLATE CYCLASE DGCP"/>
    <property type="match status" value="1"/>
</dbReference>
<evidence type="ECO:0000256" key="1">
    <source>
        <dbReference type="SAM" id="Phobius"/>
    </source>
</evidence>
<dbReference type="InterPro" id="IPR007892">
    <property type="entry name" value="CHASE4"/>
</dbReference>